<keyword evidence="2" id="KW-0732">Signal</keyword>
<dbReference type="Proteomes" id="UP001304671">
    <property type="component" value="Unassembled WGS sequence"/>
</dbReference>
<keyword evidence="4" id="KW-1185">Reference proteome</keyword>
<name>A0ABU5QMB0_9BACT</name>
<evidence type="ECO:0000256" key="2">
    <source>
        <dbReference type="SAM" id="SignalP"/>
    </source>
</evidence>
<dbReference type="RefSeq" id="WP_323248469.1">
    <property type="nucleotide sequence ID" value="NZ_JAYFUL010000010.1"/>
</dbReference>
<organism evidence="3 4">
    <name type="scientific">Arcicella aquatica</name>
    <dbReference type="NCBI Taxonomy" id="217141"/>
    <lineage>
        <taxon>Bacteria</taxon>
        <taxon>Pseudomonadati</taxon>
        <taxon>Bacteroidota</taxon>
        <taxon>Cytophagia</taxon>
        <taxon>Cytophagales</taxon>
        <taxon>Flectobacillaceae</taxon>
        <taxon>Arcicella</taxon>
    </lineage>
</organism>
<protein>
    <submittedName>
        <fullName evidence="3">DUF3826 domain-containing protein</fullName>
    </submittedName>
</protein>
<evidence type="ECO:0000313" key="3">
    <source>
        <dbReference type="EMBL" id="MEA5257824.1"/>
    </source>
</evidence>
<sequence>MERIGRKMMVLVMLIISTPTMLWAQDVQTKEQKDANYVKMITDRAAKIVATLGLTNADASIRVRDIISQQYSDLNQIHEAKNLKLKVAKEIAKDDKVKSEADIKQAEAEANVAMDKLHGEYLKKLSKELSASQVEMVKDGMTYKVLPITYKGYQEMLPNLTNEQKTQILAYLTEAREHAMDAESSEKKHAWFGKYKGRINNYLSAAGIDMKKAGLEWEQRIAAAKASKQN</sequence>
<feature type="signal peptide" evidence="2">
    <location>
        <begin position="1"/>
        <end position="24"/>
    </location>
</feature>
<proteinExistence type="predicted"/>
<evidence type="ECO:0000313" key="4">
    <source>
        <dbReference type="Proteomes" id="UP001304671"/>
    </source>
</evidence>
<dbReference type="InterPro" id="IPR024284">
    <property type="entry name" value="DUF3826"/>
</dbReference>
<accession>A0ABU5QMB0</accession>
<feature type="chain" id="PRO_5046472679" evidence="2">
    <location>
        <begin position="25"/>
        <end position="230"/>
    </location>
</feature>
<dbReference type="Pfam" id="PF12875">
    <property type="entry name" value="DUF3826"/>
    <property type="match status" value="1"/>
</dbReference>
<feature type="coiled-coil region" evidence="1">
    <location>
        <begin position="89"/>
        <end position="116"/>
    </location>
</feature>
<evidence type="ECO:0000256" key="1">
    <source>
        <dbReference type="SAM" id="Coils"/>
    </source>
</evidence>
<comment type="caution">
    <text evidence="3">The sequence shown here is derived from an EMBL/GenBank/DDBJ whole genome shotgun (WGS) entry which is preliminary data.</text>
</comment>
<reference evidence="3 4" key="1">
    <citation type="submission" date="2023-12" db="EMBL/GenBank/DDBJ databases">
        <title>Novel species of the genus Arcicella isolated from rivers.</title>
        <authorList>
            <person name="Lu H."/>
        </authorList>
    </citation>
    <scope>NUCLEOTIDE SEQUENCE [LARGE SCALE GENOMIC DNA]</scope>
    <source>
        <strain evidence="3 4">LMG 21963</strain>
    </source>
</reference>
<dbReference type="EMBL" id="JAYFUL010000010">
    <property type="protein sequence ID" value="MEA5257824.1"/>
    <property type="molecule type" value="Genomic_DNA"/>
</dbReference>
<gene>
    <name evidence="3" type="ORF">VB264_08505</name>
</gene>
<keyword evidence="1" id="KW-0175">Coiled coil</keyword>